<proteinExistence type="predicted"/>
<keyword evidence="1" id="KW-0472">Membrane</keyword>
<keyword evidence="3" id="KW-1185">Reference proteome</keyword>
<keyword evidence="1" id="KW-0812">Transmembrane</keyword>
<dbReference type="PANTHER" id="PTHR47994">
    <property type="entry name" value="F14D16.11-RELATED"/>
    <property type="match status" value="1"/>
</dbReference>
<evidence type="ECO:0000256" key="1">
    <source>
        <dbReference type="SAM" id="Phobius"/>
    </source>
</evidence>
<reference evidence="2 3" key="1">
    <citation type="journal article" date="2024" name="G3 (Bethesda)">
        <title>Genome assembly of Hibiscus sabdariffa L. provides insights into metabolisms of medicinal natural products.</title>
        <authorList>
            <person name="Kim T."/>
        </authorList>
    </citation>
    <scope>NUCLEOTIDE SEQUENCE [LARGE SCALE GENOMIC DNA]</scope>
    <source>
        <strain evidence="2">TK-2024</strain>
        <tissue evidence="2">Old leaves</tissue>
    </source>
</reference>
<dbReference type="EMBL" id="JBBPBN010000012">
    <property type="protein sequence ID" value="KAK9027337.1"/>
    <property type="molecule type" value="Genomic_DNA"/>
</dbReference>
<protein>
    <submittedName>
        <fullName evidence="2">Uncharacterized protein</fullName>
    </submittedName>
</protein>
<organism evidence="2 3">
    <name type="scientific">Hibiscus sabdariffa</name>
    <name type="common">roselle</name>
    <dbReference type="NCBI Taxonomy" id="183260"/>
    <lineage>
        <taxon>Eukaryota</taxon>
        <taxon>Viridiplantae</taxon>
        <taxon>Streptophyta</taxon>
        <taxon>Embryophyta</taxon>
        <taxon>Tracheophyta</taxon>
        <taxon>Spermatophyta</taxon>
        <taxon>Magnoliopsida</taxon>
        <taxon>eudicotyledons</taxon>
        <taxon>Gunneridae</taxon>
        <taxon>Pentapetalae</taxon>
        <taxon>rosids</taxon>
        <taxon>malvids</taxon>
        <taxon>Malvales</taxon>
        <taxon>Malvaceae</taxon>
        <taxon>Malvoideae</taxon>
        <taxon>Hibiscus</taxon>
    </lineage>
</organism>
<accession>A0ABR2SQX1</accession>
<dbReference type="Proteomes" id="UP001396334">
    <property type="component" value="Unassembled WGS sequence"/>
</dbReference>
<evidence type="ECO:0000313" key="3">
    <source>
        <dbReference type="Proteomes" id="UP001396334"/>
    </source>
</evidence>
<comment type="caution">
    <text evidence="2">The sequence shown here is derived from an EMBL/GenBank/DDBJ whole genome shotgun (WGS) entry which is preliminary data.</text>
</comment>
<keyword evidence="1" id="KW-1133">Transmembrane helix</keyword>
<evidence type="ECO:0000313" key="2">
    <source>
        <dbReference type="EMBL" id="KAK9027337.1"/>
    </source>
</evidence>
<gene>
    <name evidence="2" type="ORF">V6N11_067175</name>
</gene>
<feature type="transmembrane region" description="Helical" evidence="1">
    <location>
        <begin position="34"/>
        <end position="56"/>
    </location>
</feature>
<dbReference type="InterPro" id="IPR015495">
    <property type="entry name" value="Myb_TF_plants"/>
</dbReference>
<sequence length="160" mass="18182">MMGSRHSFVLLLQSVFFFVRSKYGGFAYFGSREWWLQVGLFSLVARSLYLLGSSLIHTRSAGVKKGVRYAEEDNKLTFNIKKYGEGGWHSVPQKAGLQRYGKSSRLRSVGKKGECSGCVSLETDLMQSMLNFNRLKLRLSCFLKHFGLGKLLWLLILMPT</sequence>
<name>A0ABR2SQX1_9ROSI</name>